<dbReference type="Proteomes" id="UP000649179">
    <property type="component" value="Unassembled WGS sequence"/>
</dbReference>
<protein>
    <submittedName>
        <fullName evidence="2">Lipase</fullName>
    </submittedName>
</protein>
<dbReference type="AlphaFoldDB" id="A0A917BHC7"/>
<dbReference type="GO" id="GO:0016042">
    <property type="term" value="P:lipid catabolic process"/>
    <property type="evidence" value="ECO:0007669"/>
    <property type="project" value="InterPro"/>
</dbReference>
<dbReference type="InterPro" id="IPR002918">
    <property type="entry name" value="Lipase_EstA/Esterase_EstB"/>
</dbReference>
<dbReference type="RefSeq" id="WP_188779594.1">
    <property type="nucleotide sequence ID" value="NZ_BMKQ01000001.1"/>
</dbReference>
<evidence type="ECO:0000313" key="2">
    <source>
        <dbReference type="EMBL" id="GGF45672.1"/>
    </source>
</evidence>
<keyword evidence="3" id="KW-1185">Reference proteome</keyword>
<name>A0A917BHC7_9ACTN</name>
<dbReference type="Gene3D" id="3.40.50.1820">
    <property type="entry name" value="alpha/beta hydrolase"/>
    <property type="match status" value="1"/>
</dbReference>
<dbReference type="InterPro" id="IPR029058">
    <property type="entry name" value="AB_hydrolase_fold"/>
</dbReference>
<proteinExistence type="predicted"/>
<dbReference type="SUPFAM" id="SSF53474">
    <property type="entry name" value="alpha/beta-Hydrolases"/>
    <property type="match status" value="1"/>
</dbReference>
<organism evidence="2 3">
    <name type="scientific">Marmoricola endophyticus</name>
    <dbReference type="NCBI Taxonomy" id="2040280"/>
    <lineage>
        <taxon>Bacteria</taxon>
        <taxon>Bacillati</taxon>
        <taxon>Actinomycetota</taxon>
        <taxon>Actinomycetes</taxon>
        <taxon>Propionibacteriales</taxon>
        <taxon>Nocardioidaceae</taxon>
        <taxon>Marmoricola</taxon>
    </lineage>
</organism>
<accession>A0A917BHC7</accession>
<dbReference type="InterPro" id="IPR053228">
    <property type="entry name" value="Stereospecific_Lipase"/>
</dbReference>
<reference evidence="2" key="2">
    <citation type="submission" date="2020-09" db="EMBL/GenBank/DDBJ databases">
        <authorList>
            <person name="Sun Q."/>
            <person name="Zhou Y."/>
        </authorList>
    </citation>
    <scope>NUCLEOTIDE SEQUENCE</scope>
    <source>
        <strain evidence="2">CGMCC 1.16067</strain>
    </source>
</reference>
<feature type="signal peptide" evidence="1">
    <location>
        <begin position="1"/>
        <end position="27"/>
    </location>
</feature>
<dbReference type="Pfam" id="PF01674">
    <property type="entry name" value="Lipase_2"/>
    <property type="match status" value="1"/>
</dbReference>
<sequence length="326" mass="33717">MRPSRVLAGAVAALCVALGLTTAPAQAASGPAYSVPAGDLAASLHCVGDPTKGPAPVLLVPGTTQSPEANFDWNYEPAFTAQGRAWCAVRLPAFGMGDIAVAAEYVTNGIRTLHAKAGRKVSVVGFSQGGMVPRWSLKYFPDTRAMVDDMVGIDPSNHGTLDAYAVCAVGGCAPAFWQQQTGSRFLKALNAEQETYAGISYTQMYTATDEIVVPNLGPAPSSALTTGAGARSNTLVQSICPVHVADHLTMGTSDAVGYALVQDALGHAGPAQASRVPRSVCAQPFLPGVTAVSFARNFPRVAGLAVDQVLTAKHVPAEPELPAYAR</sequence>
<reference evidence="2" key="1">
    <citation type="journal article" date="2014" name="Int. J. Syst. Evol. Microbiol.">
        <title>Complete genome sequence of Corynebacterium casei LMG S-19264T (=DSM 44701T), isolated from a smear-ripened cheese.</title>
        <authorList>
            <consortium name="US DOE Joint Genome Institute (JGI-PGF)"/>
            <person name="Walter F."/>
            <person name="Albersmeier A."/>
            <person name="Kalinowski J."/>
            <person name="Ruckert C."/>
        </authorList>
    </citation>
    <scope>NUCLEOTIDE SEQUENCE</scope>
    <source>
        <strain evidence="2">CGMCC 1.16067</strain>
    </source>
</reference>
<dbReference type="EMBL" id="BMKQ01000001">
    <property type="protein sequence ID" value="GGF45672.1"/>
    <property type="molecule type" value="Genomic_DNA"/>
</dbReference>
<evidence type="ECO:0000256" key="1">
    <source>
        <dbReference type="SAM" id="SignalP"/>
    </source>
</evidence>
<dbReference type="PANTHER" id="PTHR37574:SF1">
    <property type="entry name" value="LIPASE B"/>
    <property type="match status" value="1"/>
</dbReference>
<dbReference type="PANTHER" id="PTHR37574">
    <property type="entry name" value="LIPASE B"/>
    <property type="match status" value="1"/>
</dbReference>
<gene>
    <name evidence="2" type="ORF">GCM10011519_19460</name>
</gene>
<comment type="caution">
    <text evidence="2">The sequence shown here is derived from an EMBL/GenBank/DDBJ whole genome shotgun (WGS) entry which is preliminary data.</text>
</comment>
<keyword evidence="1" id="KW-0732">Signal</keyword>
<dbReference type="GO" id="GO:0016787">
    <property type="term" value="F:hydrolase activity"/>
    <property type="evidence" value="ECO:0007669"/>
    <property type="project" value="InterPro"/>
</dbReference>
<evidence type="ECO:0000313" key="3">
    <source>
        <dbReference type="Proteomes" id="UP000649179"/>
    </source>
</evidence>
<feature type="chain" id="PRO_5037318161" evidence="1">
    <location>
        <begin position="28"/>
        <end position="326"/>
    </location>
</feature>